<gene>
    <name evidence="2" type="ORF">HMPREF3226_02669</name>
</gene>
<proteinExistence type="predicted"/>
<dbReference type="STRING" id="28128.HMPREF3226_02669"/>
<feature type="region of interest" description="Disordered" evidence="1">
    <location>
        <begin position="1"/>
        <end position="43"/>
    </location>
</feature>
<reference evidence="3" key="1">
    <citation type="submission" date="2016-01" db="EMBL/GenBank/DDBJ databases">
        <authorList>
            <person name="Mitreva M."/>
            <person name="Pepin K.H."/>
            <person name="Mihindukulasuriya K.A."/>
            <person name="Fulton R."/>
            <person name="Fronick C."/>
            <person name="O'Laughlin M."/>
            <person name="Miner T."/>
            <person name="Herter B."/>
            <person name="Rosa B.A."/>
            <person name="Cordes M."/>
            <person name="Tomlinson C."/>
            <person name="Wollam A."/>
            <person name="Palsikar V.B."/>
            <person name="Mardis E.R."/>
            <person name="Wilson R.K."/>
        </authorList>
    </citation>
    <scope>NUCLEOTIDE SEQUENCE [LARGE SCALE GENOMIC DNA]</scope>
    <source>
        <strain evidence="3">MJR7716</strain>
    </source>
</reference>
<feature type="compositionally biased region" description="Polar residues" evidence="1">
    <location>
        <begin position="1"/>
        <end position="19"/>
    </location>
</feature>
<dbReference type="AlphaFoldDB" id="A0A133PTL7"/>
<name>A0A133PTL7_9BACT</name>
<evidence type="ECO:0000256" key="1">
    <source>
        <dbReference type="SAM" id="MobiDB-lite"/>
    </source>
</evidence>
<organism evidence="2 3">
    <name type="scientific">Prevotella corporis</name>
    <dbReference type="NCBI Taxonomy" id="28128"/>
    <lineage>
        <taxon>Bacteria</taxon>
        <taxon>Pseudomonadati</taxon>
        <taxon>Bacteroidota</taxon>
        <taxon>Bacteroidia</taxon>
        <taxon>Bacteroidales</taxon>
        <taxon>Prevotellaceae</taxon>
        <taxon>Prevotella</taxon>
    </lineage>
</organism>
<evidence type="ECO:0000313" key="3">
    <source>
        <dbReference type="Proteomes" id="UP000070533"/>
    </source>
</evidence>
<dbReference type="Proteomes" id="UP000070533">
    <property type="component" value="Unassembled WGS sequence"/>
</dbReference>
<sequence length="43" mass="5060">MNRGSGNQEYIKQCPTRSQPDIRHRQTTRLTVRRRGMQGGFIQ</sequence>
<protein>
    <submittedName>
        <fullName evidence="2">Uncharacterized protein</fullName>
    </submittedName>
</protein>
<comment type="caution">
    <text evidence="2">The sequence shown here is derived from an EMBL/GenBank/DDBJ whole genome shotgun (WGS) entry which is preliminary data.</text>
</comment>
<dbReference type="PATRIC" id="fig|28128.5.peg.2745"/>
<keyword evidence="3" id="KW-1185">Reference proteome</keyword>
<dbReference type="EMBL" id="LRQG01000256">
    <property type="protein sequence ID" value="KXA32428.1"/>
    <property type="molecule type" value="Genomic_DNA"/>
</dbReference>
<accession>A0A133PTL7</accession>
<evidence type="ECO:0000313" key="2">
    <source>
        <dbReference type="EMBL" id="KXA32428.1"/>
    </source>
</evidence>
<feature type="compositionally biased region" description="Basic residues" evidence="1">
    <location>
        <begin position="25"/>
        <end position="36"/>
    </location>
</feature>